<keyword evidence="7" id="KW-0969">Cilium</keyword>
<keyword evidence="4" id="KW-0975">Bacterial flagellum</keyword>
<evidence type="ECO:0000256" key="2">
    <source>
        <dbReference type="ARBA" id="ARBA00004613"/>
    </source>
</evidence>
<proteinExistence type="inferred from homology"/>
<accession>A0ABZ0AZ48</accession>
<evidence type="ECO:0000256" key="1">
    <source>
        <dbReference type="ARBA" id="ARBA00004365"/>
    </source>
</evidence>
<comment type="subcellular location">
    <subcellularLocation>
        <location evidence="1">Bacterial flagellum</location>
    </subcellularLocation>
    <subcellularLocation>
        <location evidence="2">Secreted</location>
    </subcellularLocation>
</comment>
<dbReference type="PANTHER" id="PTHR42792:SF1">
    <property type="entry name" value="FLAGELLAR HOOK-ASSOCIATED PROTEIN 3"/>
    <property type="match status" value="1"/>
</dbReference>
<reference evidence="7 8" key="1">
    <citation type="submission" date="2023-08" db="EMBL/GenBank/DDBJ databases">
        <title>Rhodoferax potami sp. nov. and Rhodoferax mekongensis sp. nov., isolated from the Mekong River in Thailand.</title>
        <authorList>
            <person name="Kitikhun S."/>
            <person name="Charoenyingcharoen P."/>
            <person name="Siriarchawattana P."/>
            <person name="Likhitrattanapisal S."/>
            <person name="Nilsakha T."/>
            <person name="Chanpet A."/>
            <person name="Rattanawaree P."/>
            <person name="Ingsriswang S."/>
        </authorList>
    </citation>
    <scope>NUCLEOTIDE SEQUENCE [LARGE SCALE GENOMIC DNA]</scope>
    <source>
        <strain evidence="7 8">TBRC 17307</strain>
    </source>
</reference>
<evidence type="ECO:0000259" key="6">
    <source>
        <dbReference type="Pfam" id="PF00700"/>
    </source>
</evidence>
<gene>
    <name evidence="7" type="primary">flgL</name>
    <name evidence="7" type="ORF">RAN89_00405</name>
</gene>
<dbReference type="InterPro" id="IPR046358">
    <property type="entry name" value="Flagellin_C"/>
</dbReference>
<dbReference type="EMBL" id="CP132507">
    <property type="protein sequence ID" value="WNO04926.1"/>
    <property type="molecule type" value="Genomic_DNA"/>
</dbReference>
<keyword evidence="8" id="KW-1185">Reference proteome</keyword>
<dbReference type="Pfam" id="PF00700">
    <property type="entry name" value="Flagellin_C"/>
    <property type="match status" value="1"/>
</dbReference>
<dbReference type="Gene3D" id="1.20.1330.10">
    <property type="entry name" value="f41 fragment of flagellin, N-terminal domain"/>
    <property type="match status" value="2"/>
</dbReference>
<dbReference type="InterPro" id="IPR001492">
    <property type="entry name" value="Flagellin"/>
</dbReference>
<dbReference type="InterPro" id="IPR001029">
    <property type="entry name" value="Flagellin_N"/>
</dbReference>
<dbReference type="PRINTS" id="PR00207">
    <property type="entry name" value="FLAGELLIN"/>
</dbReference>
<evidence type="ECO:0000313" key="8">
    <source>
        <dbReference type="Proteomes" id="UP001302257"/>
    </source>
</evidence>
<dbReference type="PANTHER" id="PTHR42792">
    <property type="entry name" value="FLAGELLIN"/>
    <property type="match status" value="1"/>
</dbReference>
<comment type="similarity">
    <text evidence="3">Belongs to the bacterial flagellin family.</text>
</comment>
<name>A0ABZ0AZ48_9BURK</name>
<dbReference type="RefSeq" id="WP_313867741.1">
    <property type="nucleotide sequence ID" value="NZ_CP132507.1"/>
</dbReference>
<dbReference type="InterPro" id="IPR013384">
    <property type="entry name" value="Flagell_FlgL"/>
</dbReference>
<evidence type="ECO:0000256" key="3">
    <source>
        <dbReference type="ARBA" id="ARBA00005709"/>
    </source>
</evidence>
<keyword evidence="7" id="KW-0282">Flagellum</keyword>
<keyword evidence="7" id="KW-0966">Cell projection</keyword>
<feature type="domain" description="Flagellin C-terminal" evidence="6">
    <location>
        <begin position="359"/>
        <end position="439"/>
    </location>
</feature>
<protein>
    <submittedName>
        <fullName evidence="7">Flagellar hook-associated protein FlgL</fullName>
    </submittedName>
</protein>
<feature type="domain" description="Flagellin N-terminal" evidence="5">
    <location>
        <begin position="14"/>
        <end position="141"/>
    </location>
</feature>
<evidence type="ECO:0000259" key="5">
    <source>
        <dbReference type="Pfam" id="PF00669"/>
    </source>
</evidence>
<evidence type="ECO:0000313" key="7">
    <source>
        <dbReference type="EMBL" id="WNO04926.1"/>
    </source>
</evidence>
<organism evidence="7 8">
    <name type="scientific">Rhodoferax mekongensis</name>
    <dbReference type="NCBI Taxonomy" id="3068341"/>
    <lineage>
        <taxon>Bacteria</taxon>
        <taxon>Pseudomonadati</taxon>
        <taxon>Pseudomonadota</taxon>
        <taxon>Betaproteobacteria</taxon>
        <taxon>Burkholderiales</taxon>
        <taxon>Comamonadaceae</taxon>
        <taxon>Rhodoferax</taxon>
    </lineage>
</organism>
<sequence>MAVNLSRLASANTYDNALSNLSKRQTALSNLQENLTSGKRVVRASDDPTGAAQAERALTRLSRIATDQRALEAQRNTIANAESTLGDVVDALQQFRELVVSAGNGSHTPAERTTIANQLQGLREQILGYANRKDTNGQPLFGALASAAEPFSGPSATAPDYTYNGLPGQTATSNTSIASALDGESAFMHQPSRDGVYNVSVGNLTTGSISNGRALTTGNVSVTDASLVTRATYKITFGPVVAGATAGTSSTSYTIEEIPATGDLPTFPGPPYQVGPFTVPDYPSSKPVSVLIADQAGPPAITGMPGLSLTITGTPAAGDVVTVDPNPSIFSVMDDAIRDIGGAANANAATQAVGQALHNLDIGMNRVSAIRGQAGDLLNRADRITSNQESKSIQLEADRSRAEDLDMIKGVADFQNQQTAYQAALQSYAQVQKLSLFNFIS</sequence>
<dbReference type="Pfam" id="PF00669">
    <property type="entry name" value="Flagellin_N"/>
    <property type="match status" value="1"/>
</dbReference>
<dbReference type="Proteomes" id="UP001302257">
    <property type="component" value="Chromosome"/>
</dbReference>
<dbReference type="NCBIfam" id="TIGR02550">
    <property type="entry name" value="flagell_flgL"/>
    <property type="match status" value="1"/>
</dbReference>
<dbReference type="SUPFAM" id="SSF64518">
    <property type="entry name" value="Phase 1 flagellin"/>
    <property type="match status" value="1"/>
</dbReference>
<evidence type="ECO:0000256" key="4">
    <source>
        <dbReference type="ARBA" id="ARBA00023143"/>
    </source>
</evidence>